<accession>A0ACC2EW08</accession>
<organism evidence="1 2">
    <name type="scientific">Diphasiastrum complanatum</name>
    <name type="common">Issler's clubmoss</name>
    <name type="synonym">Lycopodium complanatum</name>
    <dbReference type="NCBI Taxonomy" id="34168"/>
    <lineage>
        <taxon>Eukaryota</taxon>
        <taxon>Viridiplantae</taxon>
        <taxon>Streptophyta</taxon>
        <taxon>Embryophyta</taxon>
        <taxon>Tracheophyta</taxon>
        <taxon>Lycopodiopsida</taxon>
        <taxon>Lycopodiales</taxon>
        <taxon>Lycopodiaceae</taxon>
        <taxon>Lycopodioideae</taxon>
        <taxon>Diphasiastrum</taxon>
    </lineage>
</organism>
<proteinExistence type="predicted"/>
<evidence type="ECO:0000313" key="1">
    <source>
        <dbReference type="EMBL" id="KAJ7570606.1"/>
    </source>
</evidence>
<name>A0ACC2EW08_DIPCM</name>
<protein>
    <submittedName>
        <fullName evidence="1">Uncharacterized protein</fullName>
    </submittedName>
</protein>
<gene>
    <name evidence="1" type="ORF">O6H91_01G127900</name>
</gene>
<sequence length="236" mass="26715">MHGSHESSLQKTGLEENPMLCFTSLSSPSSLLGLSGTGCSGNWFADAFDLEQPYSKYRSWPRNDVEDVGIAFSDLGNGTGNMSDSSRSLGVMPHSLLGAYSPEIRKQSENFNDLCNFKLENVHDRRVLAIFNHRTIMEVFQRFAGPENAVDVHLDISDCGKLTNQLEWGKLIQQQVKVSDLGNAYKPMGAGQIKRLMPGLQHQNFPLEASSVKRKRKKKMNKHKQRKLRRRDRHRK</sequence>
<comment type="caution">
    <text evidence="1">The sequence shown here is derived from an EMBL/GenBank/DDBJ whole genome shotgun (WGS) entry which is preliminary data.</text>
</comment>
<dbReference type="Proteomes" id="UP001162992">
    <property type="component" value="Chromosome 1"/>
</dbReference>
<keyword evidence="2" id="KW-1185">Reference proteome</keyword>
<dbReference type="EMBL" id="CM055092">
    <property type="protein sequence ID" value="KAJ7570606.1"/>
    <property type="molecule type" value="Genomic_DNA"/>
</dbReference>
<reference evidence="2" key="1">
    <citation type="journal article" date="2024" name="Proc. Natl. Acad. Sci. U.S.A.">
        <title>Extraordinary preservation of gene collinearity over three hundred million years revealed in homosporous lycophytes.</title>
        <authorList>
            <person name="Li C."/>
            <person name="Wickell D."/>
            <person name="Kuo L.Y."/>
            <person name="Chen X."/>
            <person name="Nie B."/>
            <person name="Liao X."/>
            <person name="Peng D."/>
            <person name="Ji J."/>
            <person name="Jenkins J."/>
            <person name="Williams M."/>
            <person name="Shu S."/>
            <person name="Plott C."/>
            <person name="Barry K."/>
            <person name="Rajasekar S."/>
            <person name="Grimwood J."/>
            <person name="Han X."/>
            <person name="Sun S."/>
            <person name="Hou Z."/>
            <person name="He W."/>
            <person name="Dai G."/>
            <person name="Sun C."/>
            <person name="Schmutz J."/>
            <person name="Leebens-Mack J.H."/>
            <person name="Li F.W."/>
            <person name="Wang L."/>
        </authorList>
    </citation>
    <scope>NUCLEOTIDE SEQUENCE [LARGE SCALE GENOMIC DNA]</scope>
    <source>
        <strain evidence="2">cv. PW_Plant_1</strain>
    </source>
</reference>
<evidence type="ECO:0000313" key="2">
    <source>
        <dbReference type="Proteomes" id="UP001162992"/>
    </source>
</evidence>